<dbReference type="SMART" id="SM00858">
    <property type="entry name" value="SAF"/>
    <property type="match status" value="1"/>
</dbReference>
<evidence type="ECO:0000256" key="1">
    <source>
        <dbReference type="SAM" id="SignalP"/>
    </source>
</evidence>
<evidence type="ECO:0000313" key="4">
    <source>
        <dbReference type="Proteomes" id="UP000239494"/>
    </source>
</evidence>
<organism evidence="3 4">
    <name type="scientific">Umezawaea tangerina</name>
    <dbReference type="NCBI Taxonomy" id="84725"/>
    <lineage>
        <taxon>Bacteria</taxon>
        <taxon>Bacillati</taxon>
        <taxon>Actinomycetota</taxon>
        <taxon>Actinomycetes</taxon>
        <taxon>Pseudonocardiales</taxon>
        <taxon>Pseudonocardiaceae</taxon>
        <taxon>Umezawaea</taxon>
    </lineage>
</organism>
<dbReference type="RefSeq" id="WP_106185597.1">
    <property type="nucleotide sequence ID" value="NZ_PVTF01000001.1"/>
</dbReference>
<dbReference type="CDD" id="cd11614">
    <property type="entry name" value="SAF_CpaB_FlgA_like"/>
    <property type="match status" value="1"/>
</dbReference>
<keyword evidence="1" id="KW-0732">Signal</keyword>
<accession>A0A2T0TLS0</accession>
<feature type="chain" id="PRO_5038924424" evidence="1">
    <location>
        <begin position="31"/>
        <end position="177"/>
    </location>
</feature>
<sequence length="177" mass="17950">MPFRLPPRAPRPRQVVACLLALLAAGLALWPTSTPTAVVAARDLPPGVALTAADLRVVPLADRPSGVLESVEAAVGQALTGAARSGEPITDVRLTGADPDAASVAVRLADAGVAGLLRTGGRVDVIGPDAELLAEGAAVLAVHEAKPDRLVVLGLSRKNATRIAAVSLDHPLAVTLR</sequence>
<dbReference type="OrthoDB" id="4808509at2"/>
<dbReference type="EMBL" id="PVTF01000001">
    <property type="protein sequence ID" value="PRY46595.1"/>
    <property type="molecule type" value="Genomic_DNA"/>
</dbReference>
<keyword evidence="4" id="KW-1185">Reference proteome</keyword>
<feature type="domain" description="SAF" evidence="2">
    <location>
        <begin position="35"/>
        <end position="95"/>
    </location>
</feature>
<dbReference type="InterPro" id="IPR013974">
    <property type="entry name" value="SAF"/>
</dbReference>
<feature type="signal peptide" evidence="1">
    <location>
        <begin position="1"/>
        <end position="30"/>
    </location>
</feature>
<name>A0A2T0TLS0_9PSEU</name>
<dbReference type="Proteomes" id="UP000239494">
    <property type="component" value="Unassembled WGS sequence"/>
</dbReference>
<protein>
    <submittedName>
        <fullName evidence="3">SAF domain-containing protein</fullName>
    </submittedName>
</protein>
<gene>
    <name evidence="3" type="ORF">CLV43_101872</name>
</gene>
<dbReference type="Pfam" id="PF08666">
    <property type="entry name" value="SAF"/>
    <property type="match status" value="1"/>
</dbReference>
<reference evidence="3 4" key="1">
    <citation type="submission" date="2018-03" db="EMBL/GenBank/DDBJ databases">
        <title>Genomic Encyclopedia of Archaeal and Bacterial Type Strains, Phase II (KMG-II): from individual species to whole genera.</title>
        <authorList>
            <person name="Goeker M."/>
        </authorList>
    </citation>
    <scope>NUCLEOTIDE SEQUENCE [LARGE SCALE GENOMIC DNA]</scope>
    <source>
        <strain evidence="3 4">DSM 44720</strain>
    </source>
</reference>
<comment type="caution">
    <text evidence="3">The sequence shown here is derived from an EMBL/GenBank/DDBJ whole genome shotgun (WGS) entry which is preliminary data.</text>
</comment>
<evidence type="ECO:0000313" key="3">
    <source>
        <dbReference type="EMBL" id="PRY46595.1"/>
    </source>
</evidence>
<proteinExistence type="predicted"/>
<dbReference type="AlphaFoldDB" id="A0A2T0TLS0"/>
<evidence type="ECO:0000259" key="2">
    <source>
        <dbReference type="SMART" id="SM00858"/>
    </source>
</evidence>